<dbReference type="EMBL" id="AEEG01000002">
    <property type="protein sequence ID" value="EFL96577.1"/>
    <property type="molecule type" value="Genomic_DNA"/>
</dbReference>
<feature type="domain" description="CSD" evidence="3">
    <location>
        <begin position="4"/>
        <end position="68"/>
    </location>
</feature>
<dbReference type="InterPro" id="IPR012340">
    <property type="entry name" value="NA-bd_OB-fold"/>
</dbReference>
<proteinExistence type="predicted"/>
<dbReference type="SMART" id="SM00357">
    <property type="entry name" value="CSP"/>
    <property type="match status" value="1"/>
</dbReference>
<sequence length="73" mass="8030">MGNLETGTVTSFDKTKGYGFIELDNGEKAFVHYSAVQSDDFKTLDENEVVQLMVAEGPKGLVAVKVFRKGEQD</sequence>
<dbReference type="InterPro" id="IPR012156">
    <property type="entry name" value="Cold_shock_CspA"/>
</dbReference>
<comment type="subcellular location">
    <subcellularLocation>
        <location evidence="1">Cytoplasm</location>
    </subcellularLocation>
</comment>
<dbReference type="InterPro" id="IPR050181">
    <property type="entry name" value="Cold_shock_domain"/>
</dbReference>
<keyword evidence="4" id="KW-0238">DNA-binding</keyword>
<evidence type="ECO:0000313" key="5">
    <source>
        <dbReference type="Proteomes" id="UP000004470"/>
    </source>
</evidence>
<dbReference type="Gene3D" id="2.40.50.140">
    <property type="entry name" value="Nucleic acid-binding proteins"/>
    <property type="match status" value="1"/>
</dbReference>
<organism evidence="4 5">
    <name type="scientific">Pediococcus acidilactici DSM 20284</name>
    <dbReference type="NCBI Taxonomy" id="862514"/>
    <lineage>
        <taxon>Bacteria</taxon>
        <taxon>Bacillati</taxon>
        <taxon>Bacillota</taxon>
        <taxon>Bacilli</taxon>
        <taxon>Lactobacillales</taxon>
        <taxon>Lactobacillaceae</taxon>
        <taxon>Pediococcus</taxon>
        <taxon>Pediococcus acidilactici group</taxon>
    </lineage>
</organism>
<comment type="caution">
    <text evidence="4">The sequence shown here is derived from an EMBL/GenBank/DDBJ whole genome shotgun (WGS) entry which is preliminary data.</text>
</comment>
<dbReference type="PRINTS" id="PR00050">
    <property type="entry name" value="COLDSHOCK"/>
</dbReference>
<dbReference type="PROSITE" id="PS51857">
    <property type="entry name" value="CSD_2"/>
    <property type="match status" value="1"/>
</dbReference>
<dbReference type="Pfam" id="PF00313">
    <property type="entry name" value="CSD"/>
    <property type="match status" value="1"/>
</dbReference>
<dbReference type="eggNOG" id="COG1278">
    <property type="taxonomic scope" value="Bacteria"/>
</dbReference>
<keyword evidence="5" id="KW-1185">Reference proteome</keyword>
<dbReference type="InterPro" id="IPR011129">
    <property type="entry name" value="CSD"/>
</dbReference>
<dbReference type="InterPro" id="IPR002059">
    <property type="entry name" value="CSP_DNA-bd"/>
</dbReference>
<dbReference type="Proteomes" id="UP000004470">
    <property type="component" value="Unassembled WGS sequence"/>
</dbReference>
<dbReference type="SUPFAM" id="SSF50249">
    <property type="entry name" value="Nucleic acid-binding proteins"/>
    <property type="match status" value="1"/>
</dbReference>
<name>E0NEB8_PEDAC</name>
<dbReference type="GO" id="GO:0003677">
    <property type="term" value="F:DNA binding"/>
    <property type="evidence" value="ECO:0007669"/>
    <property type="project" value="UniProtKB-KW"/>
</dbReference>
<dbReference type="GO" id="GO:0005737">
    <property type="term" value="C:cytoplasm"/>
    <property type="evidence" value="ECO:0007669"/>
    <property type="project" value="UniProtKB-SubCell"/>
</dbReference>
<reference evidence="4" key="1">
    <citation type="submission" date="2010-07" db="EMBL/GenBank/DDBJ databases">
        <authorList>
            <person name="Muzny D."/>
            <person name="Qin X."/>
            <person name="Deng J."/>
            <person name="Jiang H."/>
            <person name="Liu Y."/>
            <person name="Qu J."/>
            <person name="Song X.-Z."/>
            <person name="Zhang L."/>
            <person name="Thornton R."/>
            <person name="Coyle M."/>
            <person name="Francisco L."/>
            <person name="Jackson L."/>
            <person name="Javaid M."/>
            <person name="Korchina V."/>
            <person name="Kovar C."/>
            <person name="Mata R."/>
            <person name="Mathew T."/>
            <person name="Ngo R."/>
            <person name="Nguyen L."/>
            <person name="Nguyen N."/>
            <person name="Okwuonu G."/>
            <person name="Ongeri F."/>
            <person name="Pham C."/>
            <person name="Simmons D."/>
            <person name="Wilczek-Boney K."/>
            <person name="Hale W."/>
            <person name="Jakkamsetti A."/>
            <person name="Pham P."/>
            <person name="Ruth R."/>
            <person name="San Lucas F."/>
            <person name="Warren J."/>
            <person name="Zhang J."/>
            <person name="Zhao Z."/>
            <person name="Zhou C."/>
            <person name="Zhu D."/>
            <person name="Lee S."/>
            <person name="Bess C."/>
            <person name="Blankenburg K."/>
            <person name="Forbes L."/>
            <person name="Fu Q."/>
            <person name="Gubbala S."/>
            <person name="Hirani K."/>
            <person name="Jayaseelan J.C."/>
            <person name="Lara F."/>
            <person name="Munidasa M."/>
            <person name="Palculict T."/>
            <person name="Patil S."/>
            <person name="Pu L.-L."/>
            <person name="Saada N."/>
            <person name="Tang L."/>
            <person name="Weissenberger G."/>
            <person name="Zhu Y."/>
            <person name="Hemphill L."/>
            <person name="Shang Y."/>
            <person name="Youmans B."/>
            <person name="Ayvaz T."/>
            <person name="Ross M."/>
            <person name="Santibanez J."/>
            <person name="Aqrawi P."/>
            <person name="Gross S."/>
            <person name="Joshi V."/>
            <person name="Fowler G."/>
            <person name="Nazareth L."/>
            <person name="Reid J."/>
            <person name="Worley K."/>
            <person name="Petrosino J."/>
            <person name="Highlander S."/>
            <person name="Gibbs R."/>
        </authorList>
    </citation>
    <scope>NUCLEOTIDE SEQUENCE [LARGE SCALE GENOMIC DNA]</scope>
    <source>
        <strain evidence="4">DSM 20284</strain>
    </source>
</reference>
<dbReference type="PIRSF" id="PIRSF002599">
    <property type="entry name" value="Cold_shock_A"/>
    <property type="match status" value="1"/>
</dbReference>
<evidence type="ECO:0000313" key="4">
    <source>
        <dbReference type="EMBL" id="EFL96577.1"/>
    </source>
</evidence>
<evidence type="ECO:0000256" key="2">
    <source>
        <dbReference type="ARBA" id="ARBA00022490"/>
    </source>
</evidence>
<dbReference type="PANTHER" id="PTHR11544">
    <property type="entry name" value="COLD SHOCK DOMAIN CONTAINING PROTEINS"/>
    <property type="match status" value="1"/>
</dbReference>
<dbReference type="HOGENOM" id="CLU_117621_7_0_9"/>
<gene>
    <name evidence="4" type="primary">cueR</name>
    <name evidence="4" type="ORF">HMPREF0623_0628</name>
</gene>
<accession>E0NEB8</accession>
<protein>
    <submittedName>
        <fullName evidence="4">Cold-shock DNA-binding domain protein</fullName>
    </submittedName>
</protein>
<keyword evidence="2" id="KW-0963">Cytoplasm</keyword>
<dbReference type="AlphaFoldDB" id="E0NEB8"/>
<evidence type="ECO:0000256" key="1">
    <source>
        <dbReference type="ARBA" id="ARBA00004496"/>
    </source>
</evidence>
<evidence type="ECO:0000259" key="3">
    <source>
        <dbReference type="PROSITE" id="PS51857"/>
    </source>
</evidence>